<reference evidence="11" key="2">
    <citation type="submission" date="2021-04" db="EMBL/GenBank/DDBJ databases">
        <authorList>
            <person name="Gilroy R."/>
        </authorList>
    </citation>
    <scope>NUCLEOTIDE SEQUENCE</scope>
    <source>
        <strain evidence="11">811</strain>
    </source>
</reference>
<evidence type="ECO:0000256" key="10">
    <source>
        <dbReference type="RuleBase" id="RU363002"/>
    </source>
</evidence>
<comment type="cofactor">
    <cofactor evidence="1 10">
        <name>Mg(2+)</name>
        <dbReference type="ChEBI" id="CHEBI:18420"/>
    </cofactor>
</comment>
<keyword evidence="6 10" id="KW-0479">Metal-binding</keyword>
<comment type="subcellular location">
    <subcellularLocation>
        <location evidence="10">Cell inner membrane</location>
        <topology evidence="10">Lipid-anchor</topology>
        <orientation evidence="10">Periplasmic side</orientation>
    </subcellularLocation>
</comment>
<feature type="signal peptide" evidence="10">
    <location>
        <begin position="1"/>
        <end position="20"/>
    </location>
</feature>
<sequence length="399" mass="43204">MKRILAFVLLFALCLLGGCAKQPSYFVEFTLSQNAYSQGVKLSQSQLSELRGEVSELLHEIESQVSTEIEGSDLSRINAAAAGEEIEVGEHTAAMLEICSRLYERTGGAFSPALYNLSQLWGFTPEFEGKYSVPRPEPSAEAIAEALADSSFADIEISGNVVVKHNGAVKLDLGGIAKGYMSDCVRELIGQKYPDYCGTFSVMSNAVLMGQKQEDAAGLGYTATLENPRAQVTGGASPNGALYFTGLSDTAVSTSADNYRFYVYGDTIYKHIIDPFTGKPSQNGVISITVLVPLSQENAGALADACSTAGFCMPLTDALEFYRSLWEECGIGAVILTSDFCYEVIGNYHVLQPKEYAALVRPELADSVENVFTLREGEATDTVVPDEREKEYISLFTEK</sequence>
<evidence type="ECO:0000256" key="9">
    <source>
        <dbReference type="ARBA" id="ARBA00048540"/>
    </source>
</evidence>
<evidence type="ECO:0000256" key="1">
    <source>
        <dbReference type="ARBA" id="ARBA00001946"/>
    </source>
</evidence>
<dbReference type="GO" id="GO:0005886">
    <property type="term" value="C:plasma membrane"/>
    <property type="evidence" value="ECO:0007669"/>
    <property type="project" value="UniProtKB-SubCell"/>
</dbReference>
<evidence type="ECO:0000256" key="3">
    <source>
        <dbReference type="ARBA" id="ARBA00016337"/>
    </source>
</evidence>
<evidence type="ECO:0000313" key="12">
    <source>
        <dbReference type="Proteomes" id="UP000824204"/>
    </source>
</evidence>
<organism evidence="11 12">
    <name type="scientific">Candidatus Borkfalkia faecipullorum</name>
    <dbReference type="NCBI Taxonomy" id="2838510"/>
    <lineage>
        <taxon>Bacteria</taxon>
        <taxon>Bacillati</taxon>
        <taxon>Bacillota</taxon>
        <taxon>Clostridia</taxon>
        <taxon>Christensenellales</taxon>
        <taxon>Christensenellaceae</taxon>
        <taxon>Candidatus Borkfalkia</taxon>
    </lineage>
</organism>
<dbReference type="Pfam" id="PF02424">
    <property type="entry name" value="ApbE"/>
    <property type="match status" value="1"/>
</dbReference>
<dbReference type="GO" id="GO:0046872">
    <property type="term" value="F:metal ion binding"/>
    <property type="evidence" value="ECO:0007669"/>
    <property type="project" value="UniProtKB-UniRule"/>
</dbReference>
<protein>
    <recommendedName>
        <fullName evidence="3 10">FAD:protein FMN transferase</fullName>
        <ecNumber evidence="2 10">2.7.1.180</ecNumber>
    </recommendedName>
</protein>
<keyword evidence="4 10" id="KW-0285">Flavoprotein</keyword>
<comment type="catalytic activity">
    <reaction evidence="9 10">
        <text>L-threonyl-[protein] + FAD = FMN-L-threonyl-[protein] + AMP + H(+)</text>
        <dbReference type="Rhea" id="RHEA:36847"/>
        <dbReference type="Rhea" id="RHEA-COMP:11060"/>
        <dbReference type="Rhea" id="RHEA-COMP:11061"/>
        <dbReference type="ChEBI" id="CHEBI:15378"/>
        <dbReference type="ChEBI" id="CHEBI:30013"/>
        <dbReference type="ChEBI" id="CHEBI:57692"/>
        <dbReference type="ChEBI" id="CHEBI:74257"/>
        <dbReference type="ChEBI" id="CHEBI:456215"/>
        <dbReference type="EC" id="2.7.1.180"/>
    </reaction>
</comment>
<dbReference type="Gene3D" id="3.10.520.10">
    <property type="entry name" value="ApbE-like domains"/>
    <property type="match status" value="1"/>
</dbReference>
<feature type="chain" id="PRO_5039740841" description="FAD:protein FMN transferase" evidence="10">
    <location>
        <begin position="21"/>
        <end position="399"/>
    </location>
</feature>
<evidence type="ECO:0000256" key="4">
    <source>
        <dbReference type="ARBA" id="ARBA00022630"/>
    </source>
</evidence>
<keyword evidence="7 10" id="KW-0274">FAD</keyword>
<dbReference type="EMBL" id="DXFX01000018">
    <property type="protein sequence ID" value="HIX07119.1"/>
    <property type="molecule type" value="Genomic_DNA"/>
</dbReference>
<keyword evidence="10" id="KW-0997">Cell inner membrane</keyword>
<keyword evidence="8 10" id="KW-0460">Magnesium</keyword>
<evidence type="ECO:0000313" key="11">
    <source>
        <dbReference type="EMBL" id="HIX07119.1"/>
    </source>
</evidence>
<dbReference type="PROSITE" id="PS51257">
    <property type="entry name" value="PROKAR_LIPOPROTEIN"/>
    <property type="match status" value="1"/>
</dbReference>
<gene>
    <name evidence="11" type="ORF">H9741_01450</name>
</gene>
<dbReference type="PANTHER" id="PTHR30040:SF2">
    <property type="entry name" value="FAD:PROTEIN FMN TRANSFERASE"/>
    <property type="match status" value="1"/>
</dbReference>
<dbReference type="InterPro" id="IPR024932">
    <property type="entry name" value="ApbE"/>
</dbReference>
<keyword evidence="10" id="KW-1003">Cell membrane</keyword>
<dbReference type="AlphaFoldDB" id="A0A9D2AEU8"/>
<comment type="function">
    <text evidence="10">Flavin transferase that catalyzes the transfer of the FMN moiety of FAD and its covalent binding to the hydroxyl group of a threonine residue in a target flavoprotein.</text>
</comment>
<dbReference type="PANTHER" id="PTHR30040">
    <property type="entry name" value="THIAMINE BIOSYNTHESIS LIPOPROTEIN APBE"/>
    <property type="match status" value="1"/>
</dbReference>
<comment type="caution">
    <text evidence="11">The sequence shown here is derived from an EMBL/GenBank/DDBJ whole genome shotgun (WGS) entry which is preliminary data.</text>
</comment>
<evidence type="ECO:0000256" key="5">
    <source>
        <dbReference type="ARBA" id="ARBA00022679"/>
    </source>
</evidence>
<keyword evidence="5 10" id="KW-0808">Transferase</keyword>
<keyword evidence="10" id="KW-0472">Membrane</keyword>
<keyword evidence="10" id="KW-0732">Signal</keyword>
<dbReference type="SUPFAM" id="SSF143631">
    <property type="entry name" value="ApbE-like"/>
    <property type="match status" value="1"/>
</dbReference>
<evidence type="ECO:0000256" key="2">
    <source>
        <dbReference type="ARBA" id="ARBA00011955"/>
    </source>
</evidence>
<proteinExistence type="inferred from homology"/>
<keyword evidence="10" id="KW-0449">Lipoprotein</keyword>
<evidence type="ECO:0000256" key="6">
    <source>
        <dbReference type="ARBA" id="ARBA00022723"/>
    </source>
</evidence>
<name>A0A9D2AEU8_9FIRM</name>
<reference evidence="11" key="1">
    <citation type="journal article" date="2021" name="PeerJ">
        <title>Extensive microbial diversity within the chicken gut microbiome revealed by metagenomics and culture.</title>
        <authorList>
            <person name="Gilroy R."/>
            <person name="Ravi A."/>
            <person name="Getino M."/>
            <person name="Pursley I."/>
            <person name="Horton D.L."/>
            <person name="Alikhan N.F."/>
            <person name="Baker D."/>
            <person name="Gharbi K."/>
            <person name="Hall N."/>
            <person name="Watson M."/>
            <person name="Adriaenssens E.M."/>
            <person name="Foster-Nyarko E."/>
            <person name="Jarju S."/>
            <person name="Secka A."/>
            <person name="Antonio M."/>
            <person name="Oren A."/>
            <person name="Chaudhuri R.R."/>
            <person name="La Ragione R."/>
            <person name="Hildebrand F."/>
            <person name="Pallen M.J."/>
        </authorList>
    </citation>
    <scope>NUCLEOTIDE SEQUENCE</scope>
    <source>
        <strain evidence="11">811</strain>
    </source>
</reference>
<comment type="similarity">
    <text evidence="10">Belongs to the ApbE family.</text>
</comment>
<dbReference type="EC" id="2.7.1.180" evidence="2 10"/>
<evidence type="ECO:0000256" key="8">
    <source>
        <dbReference type="ARBA" id="ARBA00022842"/>
    </source>
</evidence>
<dbReference type="InterPro" id="IPR003374">
    <property type="entry name" value="ApbE-like_sf"/>
</dbReference>
<accession>A0A9D2AEU8</accession>
<evidence type="ECO:0000256" key="7">
    <source>
        <dbReference type="ARBA" id="ARBA00022827"/>
    </source>
</evidence>
<dbReference type="Proteomes" id="UP000824204">
    <property type="component" value="Unassembled WGS sequence"/>
</dbReference>
<dbReference type="GO" id="GO:0016740">
    <property type="term" value="F:transferase activity"/>
    <property type="evidence" value="ECO:0007669"/>
    <property type="project" value="UniProtKB-UniRule"/>
</dbReference>